<dbReference type="SUPFAM" id="SSF48264">
    <property type="entry name" value="Cytochrome P450"/>
    <property type="match status" value="1"/>
</dbReference>
<dbReference type="GO" id="GO:0005506">
    <property type="term" value="F:iron ion binding"/>
    <property type="evidence" value="ECO:0007669"/>
    <property type="project" value="InterPro"/>
</dbReference>
<evidence type="ECO:0000256" key="9">
    <source>
        <dbReference type="PIRSR" id="PIRSR602401-1"/>
    </source>
</evidence>
<dbReference type="AlphaFoldDB" id="A0A9W8JTM5"/>
<evidence type="ECO:0000256" key="4">
    <source>
        <dbReference type="ARBA" id="ARBA00022617"/>
    </source>
</evidence>
<evidence type="ECO:0000313" key="11">
    <source>
        <dbReference type="Proteomes" id="UP001148786"/>
    </source>
</evidence>
<evidence type="ECO:0000256" key="1">
    <source>
        <dbReference type="ARBA" id="ARBA00001971"/>
    </source>
</evidence>
<accession>A0A9W8JTM5</accession>
<evidence type="ECO:0000256" key="8">
    <source>
        <dbReference type="ARBA" id="ARBA00023033"/>
    </source>
</evidence>
<gene>
    <name evidence="10" type="ORF">NLJ89_g8969</name>
</gene>
<dbReference type="InterPro" id="IPR001128">
    <property type="entry name" value="Cyt_P450"/>
</dbReference>
<evidence type="ECO:0000313" key="10">
    <source>
        <dbReference type="EMBL" id="KAJ3502256.1"/>
    </source>
</evidence>
<evidence type="ECO:0000256" key="7">
    <source>
        <dbReference type="ARBA" id="ARBA00023004"/>
    </source>
</evidence>
<evidence type="ECO:0000256" key="5">
    <source>
        <dbReference type="ARBA" id="ARBA00022723"/>
    </source>
</evidence>
<organism evidence="10 11">
    <name type="scientific">Agrocybe chaxingu</name>
    <dbReference type="NCBI Taxonomy" id="84603"/>
    <lineage>
        <taxon>Eukaryota</taxon>
        <taxon>Fungi</taxon>
        <taxon>Dikarya</taxon>
        <taxon>Basidiomycota</taxon>
        <taxon>Agaricomycotina</taxon>
        <taxon>Agaricomycetes</taxon>
        <taxon>Agaricomycetidae</taxon>
        <taxon>Agaricales</taxon>
        <taxon>Agaricineae</taxon>
        <taxon>Strophariaceae</taxon>
        <taxon>Agrocybe</taxon>
    </lineage>
</organism>
<dbReference type="EMBL" id="JANKHO010001307">
    <property type="protein sequence ID" value="KAJ3502256.1"/>
    <property type="molecule type" value="Genomic_DNA"/>
</dbReference>
<dbReference type="Pfam" id="PF00067">
    <property type="entry name" value="p450"/>
    <property type="match status" value="1"/>
</dbReference>
<sequence length="162" mass="18297">MHRLPDFSERASLPYVEALYREVLRYHPPLPIGVAHALLEDDTKTYPDPEDFRPERFFHENGELNGDDKLLAYGFGRRICVGKHIASATLWITFASILTCFGIGKAKDELGNESEVNGEYEDEGLISHKKPFKCSIIPRSDLARRLVGDAVTLRMQSATLHP</sequence>
<dbReference type="InterPro" id="IPR050364">
    <property type="entry name" value="Cytochrome_P450_fung"/>
</dbReference>
<comment type="caution">
    <text evidence="10">The sequence shown here is derived from an EMBL/GenBank/DDBJ whole genome shotgun (WGS) entry which is preliminary data.</text>
</comment>
<dbReference type="GO" id="GO:0016705">
    <property type="term" value="F:oxidoreductase activity, acting on paired donors, with incorporation or reduction of molecular oxygen"/>
    <property type="evidence" value="ECO:0007669"/>
    <property type="project" value="InterPro"/>
</dbReference>
<comment type="pathway">
    <text evidence="2">Secondary metabolite biosynthesis.</text>
</comment>
<protein>
    <recommendedName>
        <fullName evidence="12">Cytochrome P450</fullName>
    </recommendedName>
</protein>
<keyword evidence="5 9" id="KW-0479">Metal-binding</keyword>
<dbReference type="Proteomes" id="UP001148786">
    <property type="component" value="Unassembled WGS sequence"/>
</dbReference>
<evidence type="ECO:0000256" key="2">
    <source>
        <dbReference type="ARBA" id="ARBA00005179"/>
    </source>
</evidence>
<name>A0A9W8JTM5_9AGAR</name>
<keyword evidence="7 9" id="KW-0408">Iron</keyword>
<proteinExistence type="inferred from homology"/>
<keyword evidence="6" id="KW-0560">Oxidoreductase</keyword>
<keyword evidence="4 9" id="KW-0349">Heme</keyword>
<dbReference type="InterPro" id="IPR002401">
    <property type="entry name" value="Cyt_P450_E_grp-I"/>
</dbReference>
<dbReference type="PRINTS" id="PR00463">
    <property type="entry name" value="EP450I"/>
</dbReference>
<keyword evidence="8" id="KW-0503">Monooxygenase</keyword>
<dbReference type="GO" id="GO:0004497">
    <property type="term" value="F:monooxygenase activity"/>
    <property type="evidence" value="ECO:0007669"/>
    <property type="project" value="UniProtKB-KW"/>
</dbReference>
<evidence type="ECO:0008006" key="12">
    <source>
        <dbReference type="Google" id="ProtNLM"/>
    </source>
</evidence>
<evidence type="ECO:0000256" key="6">
    <source>
        <dbReference type="ARBA" id="ARBA00023002"/>
    </source>
</evidence>
<comment type="cofactor">
    <cofactor evidence="1 9">
        <name>heme</name>
        <dbReference type="ChEBI" id="CHEBI:30413"/>
    </cofactor>
</comment>
<feature type="binding site" description="axial binding residue" evidence="9">
    <location>
        <position position="80"/>
    </location>
    <ligand>
        <name>heme</name>
        <dbReference type="ChEBI" id="CHEBI:30413"/>
    </ligand>
    <ligandPart>
        <name>Fe</name>
        <dbReference type="ChEBI" id="CHEBI:18248"/>
    </ligandPart>
</feature>
<dbReference type="Gene3D" id="1.10.630.10">
    <property type="entry name" value="Cytochrome P450"/>
    <property type="match status" value="1"/>
</dbReference>
<dbReference type="OrthoDB" id="3934656at2759"/>
<dbReference type="InterPro" id="IPR036396">
    <property type="entry name" value="Cyt_P450_sf"/>
</dbReference>
<comment type="similarity">
    <text evidence="3">Belongs to the cytochrome P450 family.</text>
</comment>
<dbReference type="GO" id="GO:0020037">
    <property type="term" value="F:heme binding"/>
    <property type="evidence" value="ECO:0007669"/>
    <property type="project" value="InterPro"/>
</dbReference>
<dbReference type="PANTHER" id="PTHR46300">
    <property type="entry name" value="P450, PUTATIVE (EUROFUNG)-RELATED-RELATED"/>
    <property type="match status" value="1"/>
</dbReference>
<keyword evidence="11" id="KW-1185">Reference proteome</keyword>
<evidence type="ECO:0000256" key="3">
    <source>
        <dbReference type="ARBA" id="ARBA00010617"/>
    </source>
</evidence>
<reference evidence="10" key="1">
    <citation type="submission" date="2022-07" db="EMBL/GenBank/DDBJ databases">
        <title>Genome Sequence of Agrocybe chaxingu.</title>
        <authorList>
            <person name="Buettner E."/>
        </authorList>
    </citation>
    <scope>NUCLEOTIDE SEQUENCE</scope>
    <source>
        <strain evidence="10">MP-N11</strain>
    </source>
</reference>